<comment type="function">
    <text evidence="2">Counteracts the endogenous Pycsar antiviral defense system. Phosphodiesterase that enables metal-dependent hydrolysis of host cyclic nucleotide Pycsar defense signals such as cCMP and cUMP.</text>
</comment>
<evidence type="ECO:0000259" key="4">
    <source>
        <dbReference type="SMART" id="SM00849"/>
    </source>
</evidence>
<name>E0I677_9BACL</name>
<dbReference type="InterPro" id="IPR036866">
    <property type="entry name" value="RibonucZ/Hydroxyglut_hydro"/>
</dbReference>
<dbReference type="AlphaFoldDB" id="E0I677"/>
<comment type="catalytic activity">
    <reaction evidence="3">
        <text>3',5'-cyclic UMP + H2O = UMP + H(+)</text>
        <dbReference type="Rhea" id="RHEA:70575"/>
        <dbReference type="ChEBI" id="CHEBI:15377"/>
        <dbReference type="ChEBI" id="CHEBI:15378"/>
        <dbReference type="ChEBI" id="CHEBI:57865"/>
        <dbReference type="ChEBI" id="CHEBI:184387"/>
    </reaction>
    <physiologicalReaction direction="left-to-right" evidence="3">
        <dbReference type="Rhea" id="RHEA:70576"/>
    </physiologicalReaction>
</comment>
<sequence>MKMTRLGQLIQLAFLPRLFPVNCYLVEEEDELTLIDAAMPFSAKGILEAAARLGKPITRIALTHAHGDHIGALDELKRQLPNAKVYISARDARLLRGDRTLDAAEPQSAIRGGVPKPNAIKTQPDVELQDGDFVGSLQVIATPGHTPGSIAFLDTRSRAVIAGDALQTRGGLAVSGKVQLLFPFPAMATWSKPKSVESAQRILDANPTLLAVGHGKMVQQPAQMLAEAIKAAARALQ</sequence>
<protein>
    <submittedName>
        <fullName evidence="5">Beta-lactamase domain protein</fullName>
    </submittedName>
</protein>
<dbReference type="RefSeq" id="WP_006037164.1">
    <property type="nucleotide sequence ID" value="NZ_AEDD01000002.1"/>
</dbReference>
<dbReference type="OrthoDB" id="9802248at2"/>
<evidence type="ECO:0000313" key="6">
    <source>
        <dbReference type="Proteomes" id="UP000005387"/>
    </source>
</evidence>
<dbReference type="InterPro" id="IPR050855">
    <property type="entry name" value="NDM-1-like"/>
</dbReference>
<proteinExistence type="predicted"/>
<accession>E0I677</accession>
<evidence type="ECO:0000256" key="1">
    <source>
        <dbReference type="ARBA" id="ARBA00034221"/>
    </source>
</evidence>
<dbReference type="InterPro" id="IPR001279">
    <property type="entry name" value="Metallo-B-lactamas"/>
</dbReference>
<comment type="catalytic activity">
    <reaction evidence="1">
        <text>3',5'-cyclic CMP + H2O = CMP + H(+)</text>
        <dbReference type="Rhea" id="RHEA:72675"/>
        <dbReference type="ChEBI" id="CHEBI:15377"/>
        <dbReference type="ChEBI" id="CHEBI:15378"/>
        <dbReference type="ChEBI" id="CHEBI:58003"/>
        <dbReference type="ChEBI" id="CHEBI:60377"/>
    </reaction>
    <physiologicalReaction direction="left-to-right" evidence="1">
        <dbReference type="Rhea" id="RHEA:72676"/>
    </physiologicalReaction>
</comment>
<dbReference type="PANTHER" id="PTHR42951">
    <property type="entry name" value="METALLO-BETA-LACTAMASE DOMAIN-CONTAINING"/>
    <property type="match status" value="1"/>
</dbReference>
<dbReference type="Gene3D" id="3.60.15.10">
    <property type="entry name" value="Ribonuclease Z/Hydroxyacylglutathione hydrolase-like"/>
    <property type="match status" value="1"/>
</dbReference>
<dbReference type="EMBL" id="AEDD01000002">
    <property type="protein sequence ID" value="EFM12469.1"/>
    <property type="molecule type" value="Genomic_DNA"/>
</dbReference>
<dbReference type="PANTHER" id="PTHR42951:SF9">
    <property type="entry name" value="METAL-DEPENDENT HYDROLASE"/>
    <property type="match status" value="1"/>
</dbReference>
<reference evidence="5 6" key="1">
    <citation type="submission" date="2010-07" db="EMBL/GenBank/DDBJ databases">
        <title>The draft genome of Paenibacillus curdlanolyticus YK9.</title>
        <authorList>
            <consortium name="US DOE Joint Genome Institute (JGI-PGF)"/>
            <person name="Lucas S."/>
            <person name="Copeland A."/>
            <person name="Lapidus A."/>
            <person name="Cheng J.-F."/>
            <person name="Bruce D."/>
            <person name="Goodwin L."/>
            <person name="Pitluck S."/>
            <person name="Land M.L."/>
            <person name="Hauser L."/>
            <person name="Chang Y.-J."/>
            <person name="Jeffries C."/>
            <person name="Anderson I.J."/>
            <person name="Johnson E."/>
            <person name="Loganathan U."/>
            <person name="Mulhopadhyay B."/>
            <person name="Kyrpides N."/>
            <person name="Woyke T.J."/>
        </authorList>
    </citation>
    <scope>NUCLEOTIDE SEQUENCE [LARGE SCALE GENOMIC DNA]</scope>
    <source>
        <strain evidence="5 6">YK9</strain>
    </source>
</reference>
<dbReference type="Proteomes" id="UP000005387">
    <property type="component" value="Unassembled WGS sequence"/>
</dbReference>
<feature type="domain" description="Metallo-beta-lactamase" evidence="4">
    <location>
        <begin position="20"/>
        <end position="214"/>
    </location>
</feature>
<dbReference type="Pfam" id="PF00753">
    <property type="entry name" value="Lactamase_B"/>
    <property type="match status" value="1"/>
</dbReference>
<gene>
    <name evidence="5" type="ORF">PaecuDRAFT_1149</name>
</gene>
<dbReference type="SMART" id="SM00849">
    <property type="entry name" value="Lactamase_B"/>
    <property type="match status" value="1"/>
</dbReference>
<dbReference type="STRING" id="717606.PaecuDRAFT_1149"/>
<evidence type="ECO:0000313" key="5">
    <source>
        <dbReference type="EMBL" id="EFM12469.1"/>
    </source>
</evidence>
<dbReference type="eggNOG" id="COG0491">
    <property type="taxonomic scope" value="Bacteria"/>
</dbReference>
<organism evidence="5 6">
    <name type="scientific">Paenibacillus curdlanolyticus YK9</name>
    <dbReference type="NCBI Taxonomy" id="717606"/>
    <lineage>
        <taxon>Bacteria</taxon>
        <taxon>Bacillati</taxon>
        <taxon>Bacillota</taxon>
        <taxon>Bacilli</taxon>
        <taxon>Bacillales</taxon>
        <taxon>Paenibacillaceae</taxon>
        <taxon>Paenibacillus</taxon>
    </lineage>
</organism>
<keyword evidence="6" id="KW-1185">Reference proteome</keyword>
<dbReference type="SUPFAM" id="SSF56281">
    <property type="entry name" value="Metallo-hydrolase/oxidoreductase"/>
    <property type="match status" value="1"/>
</dbReference>
<dbReference type="CDD" id="cd07721">
    <property type="entry name" value="yflN-like_MBL-fold"/>
    <property type="match status" value="1"/>
</dbReference>
<evidence type="ECO:0000256" key="3">
    <source>
        <dbReference type="ARBA" id="ARBA00048505"/>
    </source>
</evidence>
<evidence type="ECO:0000256" key="2">
    <source>
        <dbReference type="ARBA" id="ARBA00034301"/>
    </source>
</evidence>